<dbReference type="RefSeq" id="WP_252113362.1">
    <property type="nucleotide sequence ID" value="NZ_JAMSCK010000003.1"/>
</dbReference>
<name>A0ABT0Z522_9FLAO</name>
<dbReference type="Proteomes" id="UP001155077">
    <property type="component" value="Unassembled WGS sequence"/>
</dbReference>
<evidence type="ECO:0000313" key="2">
    <source>
        <dbReference type="Proteomes" id="UP001155077"/>
    </source>
</evidence>
<comment type="caution">
    <text evidence="1">The sequence shown here is derived from an EMBL/GenBank/DDBJ whole genome shotgun (WGS) entry which is preliminary data.</text>
</comment>
<organism evidence="1 2">
    <name type="scientific">Gramella jeungdoensis</name>
    <dbReference type="NCBI Taxonomy" id="708091"/>
    <lineage>
        <taxon>Bacteria</taxon>
        <taxon>Pseudomonadati</taxon>
        <taxon>Bacteroidota</taxon>
        <taxon>Flavobacteriia</taxon>
        <taxon>Flavobacteriales</taxon>
        <taxon>Flavobacteriaceae</taxon>
        <taxon>Christiangramia</taxon>
    </lineage>
</organism>
<dbReference type="PROSITE" id="PS51257">
    <property type="entry name" value="PROKAR_LIPOPROTEIN"/>
    <property type="match status" value="1"/>
</dbReference>
<keyword evidence="2" id="KW-1185">Reference proteome</keyword>
<reference evidence="1" key="1">
    <citation type="submission" date="2022-06" db="EMBL/GenBank/DDBJ databases">
        <title>Gramella sediminis sp. nov., isolated from deep-sea sediment of the Indian Ocean.</title>
        <authorList>
            <person name="Yang L."/>
        </authorList>
    </citation>
    <scope>NUCLEOTIDE SEQUENCE</scope>
    <source>
        <strain evidence="1">HMD3159</strain>
    </source>
</reference>
<gene>
    <name evidence="1" type="ORF">NE848_10765</name>
</gene>
<sequence length="74" mass="8017">MKKLIFGALALAMITVTSCRNENTEVTGEQTEETAINTEVTPEVTTEVEDSLEVEMEVEADSLETAAEEVPAVQ</sequence>
<accession>A0ABT0Z522</accession>
<evidence type="ECO:0000313" key="1">
    <source>
        <dbReference type="EMBL" id="MCM8569864.1"/>
    </source>
</evidence>
<dbReference type="EMBL" id="JAMSCK010000003">
    <property type="protein sequence ID" value="MCM8569864.1"/>
    <property type="molecule type" value="Genomic_DNA"/>
</dbReference>
<proteinExistence type="predicted"/>
<protein>
    <submittedName>
        <fullName evidence="1">Uncharacterized protein</fullName>
    </submittedName>
</protein>